<keyword evidence="3" id="KW-1185">Reference proteome</keyword>
<feature type="region of interest" description="Disordered" evidence="1">
    <location>
        <begin position="56"/>
        <end position="75"/>
    </location>
</feature>
<protein>
    <submittedName>
        <fullName evidence="2">Uncharacterized protein</fullName>
    </submittedName>
</protein>
<reference evidence="2" key="1">
    <citation type="submission" date="2020-08" db="EMBL/GenBank/DDBJ databases">
        <title>Multicomponent nature underlies the extraordinary mechanical properties of spider dragline silk.</title>
        <authorList>
            <person name="Kono N."/>
            <person name="Nakamura H."/>
            <person name="Mori M."/>
            <person name="Yoshida Y."/>
            <person name="Ohtoshi R."/>
            <person name="Malay A.D."/>
            <person name="Moran D.A.P."/>
            <person name="Tomita M."/>
            <person name="Numata K."/>
            <person name="Arakawa K."/>
        </authorList>
    </citation>
    <scope>NUCLEOTIDE SEQUENCE</scope>
</reference>
<dbReference type="AlphaFoldDB" id="A0A8X6W4W5"/>
<dbReference type="EMBL" id="BMAU01021383">
    <property type="protein sequence ID" value="GFY28355.1"/>
    <property type="molecule type" value="Genomic_DNA"/>
</dbReference>
<feature type="region of interest" description="Disordered" evidence="1">
    <location>
        <begin position="1"/>
        <end position="24"/>
    </location>
</feature>
<dbReference type="Proteomes" id="UP000887159">
    <property type="component" value="Unassembled WGS sequence"/>
</dbReference>
<proteinExistence type="predicted"/>
<sequence length="104" mass="11707">MGSNELRLEKRVKVGGGERGKERKELEKKRGLVVLGRGEENLTVLFRYADQESKTRMRNNALRTGPRQDVETTQPTSRIGTLTSTFVGLKEDTCIKDSLAADQR</sequence>
<evidence type="ECO:0000256" key="1">
    <source>
        <dbReference type="SAM" id="MobiDB-lite"/>
    </source>
</evidence>
<accession>A0A8X6W4W5</accession>
<name>A0A8X6W4W5_TRICX</name>
<evidence type="ECO:0000313" key="2">
    <source>
        <dbReference type="EMBL" id="GFY28355.1"/>
    </source>
</evidence>
<evidence type="ECO:0000313" key="3">
    <source>
        <dbReference type="Proteomes" id="UP000887159"/>
    </source>
</evidence>
<comment type="caution">
    <text evidence="2">The sequence shown here is derived from an EMBL/GenBank/DDBJ whole genome shotgun (WGS) entry which is preliminary data.</text>
</comment>
<organism evidence="2 3">
    <name type="scientific">Trichonephila clavipes</name>
    <name type="common">Golden silk orbweaver</name>
    <name type="synonym">Nephila clavipes</name>
    <dbReference type="NCBI Taxonomy" id="2585209"/>
    <lineage>
        <taxon>Eukaryota</taxon>
        <taxon>Metazoa</taxon>
        <taxon>Ecdysozoa</taxon>
        <taxon>Arthropoda</taxon>
        <taxon>Chelicerata</taxon>
        <taxon>Arachnida</taxon>
        <taxon>Araneae</taxon>
        <taxon>Araneomorphae</taxon>
        <taxon>Entelegynae</taxon>
        <taxon>Araneoidea</taxon>
        <taxon>Nephilidae</taxon>
        <taxon>Trichonephila</taxon>
    </lineage>
</organism>
<gene>
    <name evidence="2" type="ORF">TNCV_4396871</name>
</gene>